<accession>A0A485D526</accession>
<dbReference type="Proteomes" id="UP000401081">
    <property type="component" value="Unassembled WGS sequence"/>
</dbReference>
<evidence type="ECO:0000313" key="2">
    <source>
        <dbReference type="Proteomes" id="UP000401081"/>
    </source>
</evidence>
<proteinExistence type="predicted"/>
<protein>
    <submittedName>
        <fullName evidence="1">Uncharacterized protein</fullName>
    </submittedName>
</protein>
<name>A0A485D526_KLUCR</name>
<gene>
    <name evidence="1" type="ORF">NCTC12993_07767</name>
</gene>
<dbReference type="RefSeq" id="WP_061285254.1">
    <property type="nucleotide sequence ID" value="NZ_BCTM01000071.1"/>
</dbReference>
<organism evidence="1 2">
    <name type="scientific">Kluyvera cryocrescens</name>
    <name type="common">Kluyvera citrophila</name>
    <dbReference type="NCBI Taxonomy" id="580"/>
    <lineage>
        <taxon>Bacteria</taxon>
        <taxon>Pseudomonadati</taxon>
        <taxon>Pseudomonadota</taxon>
        <taxon>Gammaproteobacteria</taxon>
        <taxon>Enterobacterales</taxon>
        <taxon>Enterobacteriaceae</taxon>
        <taxon>Kluyvera</taxon>
    </lineage>
</organism>
<dbReference type="AlphaFoldDB" id="A0A485D526"/>
<keyword evidence="2" id="KW-1185">Reference proteome</keyword>
<sequence length="158" mass="18342">MNSVWPEWIVNLGIIATLIGTVITFFVLYQTSRLSRIYNKKIGGDFLTANLKKSYEKFSTKIKLLKKETLTTDENDLKHEFWSLITECNGYVNICKEDDTDKSIYLHVAKFKSETINLQGTRNVKDHLTYDSIWSYYNSLSVLHEALRNMQSMSAQKV</sequence>
<dbReference type="EMBL" id="CAADJD010000039">
    <property type="protein sequence ID" value="VFS92206.1"/>
    <property type="molecule type" value="Genomic_DNA"/>
</dbReference>
<reference evidence="1 2" key="1">
    <citation type="submission" date="2019-03" db="EMBL/GenBank/DDBJ databases">
        <authorList>
            <consortium name="Pathogen Informatics"/>
        </authorList>
    </citation>
    <scope>NUCLEOTIDE SEQUENCE [LARGE SCALE GENOMIC DNA]</scope>
    <source>
        <strain evidence="1 2">NCTC12993</strain>
    </source>
</reference>
<evidence type="ECO:0000313" key="1">
    <source>
        <dbReference type="EMBL" id="VFS92206.1"/>
    </source>
</evidence>